<organism evidence="2 3">
    <name type="scientific">Fredinandcohnia salidurans</name>
    <dbReference type="NCBI Taxonomy" id="2595041"/>
    <lineage>
        <taxon>Bacteria</taxon>
        <taxon>Bacillati</taxon>
        <taxon>Bacillota</taxon>
        <taxon>Bacilli</taxon>
        <taxon>Bacillales</taxon>
        <taxon>Bacillaceae</taxon>
        <taxon>Fredinandcohnia</taxon>
    </lineage>
</organism>
<gene>
    <name evidence="2" type="ORF">ACFSFW_07460</name>
</gene>
<dbReference type="Proteomes" id="UP001597227">
    <property type="component" value="Unassembled WGS sequence"/>
</dbReference>
<feature type="signal peptide" evidence="1">
    <location>
        <begin position="1"/>
        <end position="22"/>
    </location>
</feature>
<dbReference type="PROSITE" id="PS51257">
    <property type="entry name" value="PROKAR_LIPOPROTEIN"/>
    <property type="match status" value="1"/>
</dbReference>
<evidence type="ECO:0000313" key="2">
    <source>
        <dbReference type="EMBL" id="MFD1778502.1"/>
    </source>
</evidence>
<comment type="caution">
    <text evidence="2">The sequence shown here is derived from an EMBL/GenBank/DDBJ whole genome shotgun (WGS) entry which is preliminary data.</text>
</comment>
<keyword evidence="1" id="KW-0732">Signal</keyword>
<feature type="chain" id="PRO_5046951683" evidence="1">
    <location>
        <begin position="23"/>
        <end position="141"/>
    </location>
</feature>
<dbReference type="EMBL" id="JBHUEK010000010">
    <property type="protein sequence ID" value="MFD1778502.1"/>
    <property type="molecule type" value="Genomic_DNA"/>
</dbReference>
<evidence type="ECO:0000313" key="3">
    <source>
        <dbReference type="Proteomes" id="UP001597227"/>
    </source>
</evidence>
<reference evidence="3" key="1">
    <citation type="journal article" date="2019" name="Int. J. Syst. Evol. Microbiol.">
        <title>The Global Catalogue of Microorganisms (GCM) 10K type strain sequencing project: providing services to taxonomists for standard genome sequencing and annotation.</title>
        <authorList>
            <consortium name="The Broad Institute Genomics Platform"/>
            <consortium name="The Broad Institute Genome Sequencing Center for Infectious Disease"/>
            <person name="Wu L."/>
            <person name="Ma J."/>
        </authorList>
    </citation>
    <scope>NUCLEOTIDE SEQUENCE [LARGE SCALE GENOMIC DNA]</scope>
    <source>
        <strain evidence="3">CCUG 15531</strain>
    </source>
</reference>
<protein>
    <submittedName>
        <fullName evidence="2">Uncharacterized protein</fullName>
    </submittedName>
</protein>
<proteinExistence type="predicted"/>
<evidence type="ECO:0000256" key="1">
    <source>
        <dbReference type="SAM" id="SignalP"/>
    </source>
</evidence>
<name>A0ABW4MKF2_9BACI</name>
<sequence length="141" mass="15916">MKKRVPLLLFLLLFLSACTENSGTPIVPNENNMIIRVKNNADFEIYGLELDISNHTQGTINADGSKLEKGDELLFEFLEGNFHLEGEGVMTVFILTDNHIEDNGDRIPLNQKETFDLGSNKEIVFELTGETISKAEFKRLK</sequence>
<accession>A0ABW4MKF2</accession>
<keyword evidence="3" id="KW-1185">Reference proteome</keyword>
<dbReference type="RefSeq" id="WP_388036726.1">
    <property type="nucleotide sequence ID" value="NZ_JBHUEK010000010.1"/>
</dbReference>